<proteinExistence type="predicted"/>
<name>A0ABD1F1E8_HYPHA</name>
<evidence type="ECO:0000313" key="1">
    <source>
        <dbReference type="EMBL" id="KAL1509056.1"/>
    </source>
</evidence>
<dbReference type="AlphaFoldDB" id="A0ABD1F1E8"/>
<comment type="caution">
    <text evidence="1">The sequence shown here is derived from an EMBL/GenBank/DDBJ whole genome shotgun (WGS) entry which is preliminary data.</text>
</comment>
<dbReference type="EMBL" id="JBDJPC010000003">
    <property type="protein sequence ID" value="KAL1509056.1"/>
    <property type="molecule type" value="Genomic_DNA"/>
</dbReference>
<organism evidence="1 2">
    <name type="scientific">Hypothenemus hampei</name>
    <name type="common">Coffee berry borer</name>
    <dbReference type="NCBI Taxonomy" id="57062"/>
    <lineage>
        <taxon>Eukaryota</taxon>
        <taxon>Metazoa</taxon>
        <taxon>Ecdysozoa</taxon>
        <taxon>Arthropoda</taxon>
        <taxon>Hexapoda</taxon>
        <taxon>Insecta</taxon>
        <taxon>Pterygota</taxon>
        <taxon>Neoptera</taxon>
        <taxon>Endopterygota</taxon>
        <taxon>Coleoptera</taxon>
        <taxon>Polyphaga</taxon>
        <taxon>Cucujiformia</taxon>
        <taxon>Curculionidae</taxon>
        <taxon>Scolytinae</taxon>
        <taxon>Hypothenemus</taxon>
    </lineage>
</organism>
<accession>A0ABD1F1E8</accession>
<sequence>MSLEERLKFGPYLTIYNKDYIPKKIKSQVKYTIEQEFKDPLDESSKTFLEIDKNALIKPPIEMCDNYLEKTKIAKPKIGEMYFKEPVDHIIIKGEQLLNGKSTYQVDYCNIEADIRRKLLESEKKIYRLPDGWEIPLTTQKYDYRPPLVFSEHAMDKPSPIKCPDNLQQNEKMNEILQVKTGNSEYNHVIGKLGEFIVNEKMHGNIVRPDCGCWQHRKLNNET</sequence>
<gene>
    <name evidence="1" type="ORF">ABEB36_003857</name>
</gene>
<protein>
    <submittedName>
        <fullName evidence="1">Uncharacterized protein</fullName>
    </submittedName>
</protein>
<evidence type="ECO:0000313" key="2">
    <source>
        <dbReference type="Proteomes" id="UP001566132"/>
    </source>
</evidence>
<reference evidence="1 2" key="1">
    <citation type="submission" date="2024-05" db="EMBL/GenBank/DDBJ databases">
        <title>Genetic variation in Jamaican populations of the coffee berry borer (Hypothenemus hampei).</title>
        <authorList>
            <person name="Errbii M."/>
            <person name="Myrie A."/>
        </authorList>
    </citation>
    <scope>NUCLEOTIDE SEQUENCE [LARGE SCALE GENOMIC DNA]</scope>
    <source>
        <strain evidence="1">JA-Hopewell-2020-01-JO</strain>
        <tissue evidence="1">Whole body</tissue>
    </source>
</reference>
<dbReference type="Proteomes" id="UP001566132">
    <property type="component" value="Unassembled WGS sequence"/>
</dbReference>
<keyword evidence="2" id="KW-1185">Reference proteome</keyword>